<feature type="transmembrane region" description="Helical" evidence="6">
    <location>
        <begin position="12"/>
        <end position="33"/>
    </location>
</feature>
<comment type="caution">
    <text evidence="7">The sequence shown here is derived from an EMBL/GenBank/DDBJ whole genome shotgun (WGS) entry which is preliminary data.</text>
</comment>
<dbReference type="InterPro" id="IPR002797">
    <property type="entry name" value="Polysacc_synth"/>
</dbReference>
<feature type="transmembrane region" description="Helical" evidence="6">
    <location>
        <begin position="362"/>
        <end position="379"/>
    </location>
</feature>
<feature type="transmembrane region" description="Helical" evidence="6">
    <location>
        <begin position="246"/>
        <end position="268"/>
    </location>
</feature>
<keyword evidence="8" id="KW-1185">Reference proteome</keyword>
<reference evidence="7 8" key="2">
    <citation type="submission" date="2023-10" db="EMBL/GenBank/DDBJ databases">
        <authorList>
            <person name="Han X.F."/>
        </authorList>
    </citation>
    <scope>NUCLEOTIDE SEQUENCE [LARGE SCALE GENOMIC DNA]</scope>
    <source>
        <strain evidence="7 8">KCTC 39840</strain>
    </source>
</reference>
<gene>
    <name evidence="7" type="ORF">R7226_28190</name>
</gene>
<dbReference type="Pfam" id="PF01943">
    <property type="entry name" value="Polysacc_synt"/>
    <property type="match status" value="1"/>
</dbReference>
<feature type="transmembrane region" description="Helical" evidence="6">
    <location>
        <begin position="179"/>
        <end position="200"/>
    </location>
</feature>
<organism evidence="7 8">
    <name type="scientific">Conexibacter stalactiti</name>
    <dbReference type="NCBI Taxonomy" id="1940611"/>
    <lineage>
        <taxon>Bacteria</taxon>
        <taxon>Bacillati</taxon>
        <taxon>Actinomycetota</taxon>
        <taxon>Thermoleophilia</taxon>
        <taxon>Solirubrobacterales</taxon>
        <taxon>Conexibacteraceae</taxon>
        <taxon>Conexibacter</taxon>
    </lineage>
</organism>
<evidence type="ECO:0000256" key="4">
    <source>
        <dbReference type="ARBA" id="ARBA00022989"/>
    </source>
</evidence>
<evidence type="ECO:0000256" key="1">
    <source>
        <dbReference type="ARBA" id="ARBA00004651"/>
    </source>
</evidence>
<dbReference type="InterPro" id="IPR050833">
    <property type="entry name" value="Poly_Biosynth_Transport"/>
</dbReference>
<keyword evidence="2" id="KW-1003">Cell membrane</keyword>
<feature type="transmembrane region" description="Helical" evidence="6">
    <location>
        <begin position="421"/>
        <end position="438"/>
    </location>
</feature>
<evidence type="ECO:0000256" key="2">
    <source>
        <dbReference type="ARBA" id="ARBA00022475"/>
    </source>
</evidence>
<dbReference type="RefSeq" id="WP_318600796.1">
    <property type="nucleotide sequence ID" value="NZ_JAWSTH010000130.1"/>
</dbReference>
<evidence type="ECO:0000256" key="5">
    <source>
        <dbReference type="ARBA" id="ARBA00023136"/>
    </source>
</evidence>
<sequence length="443" mass="46674">MAERTSSGRSRGRLLLTAGIASTGILSFLYLALASHELSATDYGHVSLLWSIAFVILSVIYRPIEQLLSRTIADRRARGLHDHSLRTPALIQAAFALVFLVVALALRTRIQDDLFGGSAALYWILVISVLAYAGSYFARGWLAGHERFAGYGGLVLLESTSRFLFAVAAVLGITSGQTAIAIGIAVAPFVSLAVVPFALARLARGGHDPLPDASSVAVLDAAGEGPAHAEIEEASADLTLKRGSHFAIAVFAIMLAEQTLMNAAVLIVEHDSGPALAGFVFNVLLIVRAPLQLFQAVQTSILPHLTGLEARENAAEFSRAIRVTVLAIAAFAGACAVGLLAIGPWVMETLLGDKGFTYERGGLALVALGMGFHLVAGTLNQAALARGRAPLAAVAWLVSAVLFVAWVASGFVADEVLRVETGYFGAAFILSCLLFALYRRPAD</sequence>
<feature type="transmembrane region" description="Helical" evidence="6">
    <location>
        <begin position="320"/>
        <end position="342"/>
    </location>
</feature>
<feature type="transmembrane region" description="Helical" evidence="6">
    <location>
        <begin position="274"/>
        <end position="291"/>
    </location>
</feature>
<proteinExistence type="predicted"/>
<evidence type="ECO:0000256" key="3">
    <source>
        <dbReference type="ARBA" id="ARBA00022692"/>
    </source>
</evidence>
<keyword evidence="4 6" id="KW-1133">Transmembrane helix</keyword>
<feature type="transmembrane region" description="Helical" evidence="6">
    <location>
        <begin position="85"/>
        <end position="107"/>
    </location>
</feature>
<feature type="transmembrane region" description="Helical" evidence="6">
    <location>
        <begin position="150"/>
        <end position="173"/>
    </location>
</feature>
<keyword evidence="5 6" id="KW-0472">Membrane</keyword>
<feature type="transmembrane region" description="Helical" evidence="6">
    <location>
        <begin position="45"/>
        <end position="64"/>
    </location>
</feature>
<name>A0ABU4HYC2_9ACTN</name>
<dbReference type="PANTHER" id="PTHR30250:SF11">
    <property type="entry name" value="O-ANTIGEN TRANSPORTER-RELATED"/>
    <property type="match status" value="1"/>
</dbReference>
<reference evidence="8" key="1">
    <citation type="submission" date="2023-07" db="EMBL/GenBank/DDBJ databases">
        <title>Conexibacter stalactiti sp. nov., isolated from stalactites in a lava cave and emended description of the genus Conexibacter.</title>
        <authorList>
            <person name="Lee S.D."/>
        </authorList>
    </citation>
    <scope>NUCLEOTIDE SEQUENCE [LARGE SCALE GENOMIC DNA]</scope>
    <source>
        <strain evidence="8">KCTC 39840</strain>
    </source>
</reference>
<comment type="subcellular location">
    <subcellularLocation>
        <location evidence="1">Cell membrane</location>
        <topology evidence="1">Multi-pass membrane protein</topology>
    </subcellularLocation>
</comment>
<dbReference type="PANTHER" id="PTHR30250">
    <property type="entry name" value="PST FAMILY PREDICTED COLANIC ACID TRANSPORTER"/>
    <property type="match status" value="1"/>
</dbReference>
<evidence type="ECO:0000313" key="7">
    <source>
        <dbReference type="EMBL" id="MDW5598271.1"/>
    </source>
</evidence>
<evidence type="ECO:0000256" key="6">
    <source>
        <dbReference type="SAM" id="Phobius"/>
    </source>
</evidence>
<protein>
    <submittedName>
        <fullName evidence="7">Oligosaccharide flippase family protein</fullName>
    </submittedName>
</protein>
<dbReference type="Proteomes" id="UP001284601">
    <property type="component" value="Unassembled WGS sequence"/>
</dbReference>
<dbReference type="EMBL" id="JAWSTH010000130">
    <property type="protein sequence ID" value="MDW5598271.1"/>
    <property type="molecule type" value="Genomic_DNA"/>
</dbReference>
<keyword evidence="3 6" id="KW-0812">Transmembrane</keyword>
<feature type="transmembrane region" description="Helical" evidence="6">
    <location>
        <begin position="119"/>
        <end position="138"/>
    </location>
</feature>
<feature type="transmembrane region" description="Helical" evidence="6">
    <location>
        <begin position="391"/>
        <end position="409"/>
    </location>
</feature>
<evidence type="ECO:0000313" key="8">
    <source>
        <dbReference type="Proteomes" id="UP001284601"/>
    </source>
</evidence>
<accession>A0ABU4HYC2</accession>